<dbReference type="InterPro" id="IPR001119">
    <property type="entry name" value="SLH_dom"/>
</dbReference>
<dbReference type="RefSeq" id="WP_270884421.1">
    <property type="nucleotide sequence ID" value="NZ_JAQFVF010000070.1"/>
</dbReference>
<feature type="domain" description="SLH" evidence="2">
    <location>
        <begin position="1113"/>
        <end position="1176"/>
    </location>
</feature>
<evidence type="ECO:0000313" key="3">
    <source>
        <dbReference type="EMBL" id="MFC5451404.1"/>
    </source>
</evidence>
<evidence type="ECO:0000259" key="2">
    <source>
        <dbReference type="PROSITE" id="PS51272"/>
    </source>
</evidence>
<accession>A0ABW0KDF4</accession>
<organism evidence="3 4">
    <name type="scientific">Paenibacillus aestuarii</name>
    <dbReference type="NCBI Taxonomy" id="516965"/>
    <lineage>
        <taxon>Bacteria</taxon>
        <taxon>Bacillati</taxon>
        <taxon>Bacillota</taxon>
        <taxon>Bacilli</taxon>
        <taxon>Bacillales</taxon>
        <taxon>Paenibacillaceae</taxon>
        <taxon>Paenibacillus</taxon>
    </lineage>
</organism>
<feature type="domain" description="SLH" evidence="2">
    <location>
        <begin position="1249"/>
        <end position="1319"/>
    </location>
</feature>
<sequence>MKQLYKKWAGLALIVAILLTFLPPGMAQAASTLTIKELYAETDNVGTSTEKPHDDSKVTRITQLPFTIKVDIAGVTESQVPSIYYVIKNMNSGVETTEKNNKAQLITSNEIQFTNVQLTEGLNKIIVMLGDTNAFTSAPAWVYYTPTTNLSNITINDVPLVDGKMYPTDRGPLKSGTTGIQIKTDASNANSVQATLTGDSQIKQGFKGTDGSFYFTGDDKYKSSATCTSVTSFCLNPGDNIFKFNANNDTNQYEVSRKLWYDNGKPFAFNGTISDGSNTFDLVKEPVVNSSALHISASLKSDLDTSGSMNYKYADVYINGQPVASGIDLSSLSSSSGSVTGSTYSVTYSSALSRDTSSDMEYRVQNFSLDITNIPGSSSTPNPQKVTFKFRDSANNLVPIISEYKFSFVDPNKPYIDKVTQLNGAIQSQLSLTDTNPVSELPATFYVYANDKSKSAKVYVDGALYTADLPSGSTGDRLPESGSNPPRFIIQLQGVTDGNKKLTVELSSTDPADTSVYSTDYSLKVNNAPYIIVNNISNNMSIKKSADLKCGTTDDCISGRVVNFFQDISTPPALPLNSIKVYMNDQYVTLDSTSADTVFDPTTNAFTLPLSSIGANTMTEGKNILKFEVYLNGSTSPITVQSYTIYLFSTDAPQFTAIKPIESGTSGTQFVSGSTPDTYSTTEHSVSFSGLFSSLTSDGTTPSNVQALTLIVHTKDATGNALVYQETMKNGNLTDRDYTVGSSTVTTDGRSYFVEFNNLSIDNQNFKTTSFKLLDSTDVVFEFRITNASNITATKSITITRQNVPYTIVQPMLIQNGSNLQANINSNFYEVIIAAENADSVVFGKESATKKTVNSVDEYHYKVKNLKAGSNTIKFTVNRGTSKVNGSFVLFYTNTNVQGAEVLADMNTKFKMFNNALQLNFPKDTKLMRYLPDSNNNQFITSDRQVLFGIADTDDGRVDKTLYPTTNGYFKSKIAAKTLWADRFLAASPLYYMDAGFIPAPSSSTTTTDDLKDGLTGEGLDPYDASISSRSYFNRLYDEQVVPTSEGTLTLNFDPAIRLDAGRYVTVFYYDIYPNYSGVTSDGWKDIGGVVDASKHTITVPFQKFGYYQVMYMNKTFDDVTGHAFARNELETLFSKGVMKAKTTYTFAPNDSITRGEFAQILVKIFKLPLNYSGNGTFQDVFKIEDSIGLLYDYKYIETAARAGIVRGQASNRFNPGDSITRQDAAVMIARAANMKLGTDLNKSLANLQKAFTDGDKIESYSRPAVEAVVKAGLMEGIENALLPGQKKTTVRFDPTELMTRAQASVFAYRVMKQQKMVP</sequence>
<reference evidence="4" key="1">
    <citation type="journal article" date="2019" name="Int. J. Syst. Evol. Microbiol.">
        <title>The Global Catalogue of Microorganisms (GCM) 10K type strain sequencing project: providing services to taxonomists for standard genome sequencing and annotation.</title>
        <authorList>
            <consortium name="The Broad Institute Genomics Platform"/>
            <consortium name="The Broad Institute Genome Sequencing Center for Infectious Disease"/>
            <person name="Wu L."/>
            <person name="Ma J."/>
        </authorList>
    </citation>
    <scope>NUCLEOTIDE SEQUENCE [LARGE SCALE GENOMIC DNA]</scope>
    <source>
        <strain evidence="4">KACC 11904</strain>
    </source>
</reference>
<gene>
    <name evidence="3" type="ORF">ACFPOG_24585</name>
</gene>
<dbReference type="PROSITE" id="PS51272">
    <property type="entry name" value="SLH"/>
    <property type="match status" value="3"/>
</dbReference>
<keyword evidence="4" id="KW-1185">Reference proteome</keyword>
<keyword evidence="1" id="KW-0732">Signal</keyword>
<dbReference type="Pfam" id="PF00395">
    <property type="entry name" value="SLH"/>
    <property type="match status" value="3"/>
</dbReference>
<comment type="caution">
    <text evidence="3">The sequence shown here is derived from an EMBL/GenBank/DDBJ whole genome shotgun (WGS) entry which is preliminary data.</text>
</comment>
<protein>
    <submittedName>
        <fullName evidence="3">S-layer homology domain-containing protein</fullName>
    </submittedName>
</protein>
<evidence type="ECO:0000313" key="4">
    <source>
        <dbReference type="Proteomes" id="UP001596044"/>
    </source>
</evidence>
<dbReference type="EMBL" id="JBHSMJ010000034">
    <property type="protein sequence ID" value="MFC5451404.1"/>
    <property type="molecule type" value="Genomic_DNA"/>
</dbReference>
<evidence type="ECO:0000256" key="1">
    <source>
        <dbReference type="SAM" id="SignalP"/>
    </source>
</evidence>
<feature type="domain" description="SLH" evidence="2">
    <location>
        <begin position="1180"/>
        <end position="1243"/>
    </location>
</feature>
<feature type="chain" id="PRO_5046635314" evidence="1">
    <location>
        <begin position="30"/>
        <end position="1319"/>
    </location>
</feature>
<feature type="signal peptide" evidence="1">
    <location>
        <begin position="1"/>
        <end position="29"/>
    </location>
</feature>
<dbReference type="Proteomes" id="UP001596044">
    <property type="component" value="Unassembled WGS sequence"/>
</dbReference>
<proteinExistence type="predicted"/>
<name>A0ABW0KDF4_9BACL</name>